<dbReference type="InterPro" id="IPR029004">
    <property type="entry name" value="Ribosomal_eL28/Mak16"/>
</dbReference>
<dbReference type="GO" id="GO:0006412">
    <property type="term" value="P:translation"/>
    <property type="evidence" value="ECO:0007669"/>
    <property type="project" value="InterPro"/>
</dbReference>
<evidence type="ECO:0000313" key="6">
    <source>
        <dbReference type="EMBL" id="KZT58308.1"/>
    </source>
</evidence>
<dbReference type="InParanoid" id="A0A165GP99"/>
<comment type="similarity">
    <text evidence="1">Belongs to the eukaryotic ribosomal protein eL28 family.</text>
</comment>
<feature type="region of interest" description="Disordered" evidence="4">
    <location>
        <begin position="122"/>
        <end position="146"/>
    </location>
</feature>
<dbReference type="AlphaFoldDB" id="A0A165GP99"/>
<dbReference type="EMBL" id="KV423952">
    <property type="protein sequence ID" value="KZT58308.1"/>
    <property type="molecule type" value="Genomic_DNA"/>
</dbReference>
<dbReference type="PANTHER" id="PTHR10544">
    <property type="entry name" value="60S RIBOSOMAL PROTEIN L28"/>
    <property type="match status" value="1"/>
</dbReference>
<evidence type="ECO:0000256" key="2">
    <source>
        <dbReference type="ARBA" id="ARBA00022980"/>
    </source>
</evidence>
<dbReference type="OrthoDB" id="338850at2759"/>
<evidence type="ECO:0000256" key="1">
    <source>
        <dbReference type="ARBA" id="ARBA00007926"/>
    </source>
</evidence>
<dbReference type="GO" id="GO:1990904">
    <property type="term" value="C:ribonucleoprotein complex"/>
    <property type="evidence" value="ECO:0007669"/>
    <property type="project" value="UniProtKB-KW"/>
</dbReference>
<dbReference type="GO" id="GO:0005840">
    <property type="term" value="C:ribosome"/>
    <property type="evidence" value="ECO:0007669"/>
    <property type="project" value="UniProtKB-KW"/>
</dbReference>
<sequence>MSYDLQWLLVRKWNSFIVDRVPEGPVFSKEPGNLRNLHSAKYSGIANGKIIDISDKNGQVVVRTRDAEAPIYANKKAEKTERIRNRSGGRRVAGVVSKKLSSGYRPDLREAALARSSALLAAQKPKKDVPPKELRGKKAKSFGLKA</sequence>
<evidence type="ECO:0000259" key="5">
    <source>
        <dbReference type="Pfam" id="PF01778"/>
    </source>
</evidence>
<protein>
    <submittedName>
        <fullName evidence="6">Ribosomal protein L28e</fullName>
    </submittedName>
</protein>
<gene>
    <name evidence="6" type="ORF">CALCODRAFT_495027</name>
</gene>
<name>A0A165GP99_9BASI</name>
<feature type="domain" description="Ribosomal eL28/Mak16" evidence="5">
    <location>
        <begin position="5"/>
        <end position="121"/>
    </location>
</feature>
<evidence type="ECO:0000256" key="4">
    <source>
        <dbReference type="SAM" id="MobiDB-lite"/>
    </source>
</evidence>
<reference evidence="6 7" key="1">
    <citation type="journal article" date="2016" name="Mol. Biol. Evol.">
        <title>Comparative Genomics of Early-Diverging Mushroom-Forming Fungi Provides Insights into the Origins of Lignocellulose Decay Capabilities.</title>
        <authorList>
            <person name="Nagy L.G."/>
            <person name="Riley R."/>
            <person name="Tritt A."/>
            <person name="Adam C."/>
            <person name="Daum C."/>
            <person name="Floudas D."/>
            <person name="Sun H."/>
            <person name="Yadav J.S."/>
            <person name="Pangilinan J."/>
            <person name="Larsson K.H."/>
            <person name="Matsuura K."/>
            <person name="Barry K."/>
            <person name="Labutti K."/>
            <person name="Kuo R."/>
            <person name="Ohm R.A."/>
            <person name="Bhattacharya S.S."/>
            <person name="Shirouzu T."/>
            <person name="Yoshinaga Y."/>
            <person name="Martin F.M."/>
            <person name="Grigoriev I.V."/>
            <person name="Hibbett D.S."/>
        </authorList>
    </citation>
    <scope>NUCLEOTIDE SEQUENCE [LARGE SCALE GENOMIC DNA]</scope>
    <source>
        <strain evidence="6 7">HHB12733</strain>
    </source>
</reference>
<keyword evidence="7" id="KW-1185">Reference proteome</keyword>
<dbReference type="Pfam" id="PF01778">
    <property type="entry name" value="Ribosomal_L28e"/>
    <property type="match status" value="1"/>
</dbReference>
<dbReference type="GO" id="GO:0003735">
    <property type="term" value="F:structural constituent of ribosome"/>
    <property type="evidence" value="ECO:0007669"/>
    <property type="project" value="InterPro"/>
</dbReference>
<accession>A0A165GP99</accession>
<dbReference type="Gene3D" id="3.30.390.110">
    <property type="match status" value="1"/>
</dbReference>
<feature type="compositionally biased region" description="Basic and acidic residues" evidence="4">
    <location>
        <begin position="125"/>
        <end position="136"/>
    </location>
</feature>
<evidence type="ECO:0000313" key="7">
    <source>
        <dbReference type="Proteomes" id="UP000076842"/>
    </source>
</evidence>
<dbReference type="STRING" id="1353952.A0A165GP99"/>
<keyword evidence="3" id="KW-0687">Ribonucleoprotein</keyword>
<dbReference type="FunCoup" id="A0A165GP99">
    <property type="interactions" value="405"/>
</dbReference>
<organism evidence="6 7">
    <name type="scientific">Calocera cornea HHB12733</name>
    <dbReference type="NCBI Taxonomy" id="1353952"/>
    <lineage>
        <taxon>Eukaryota</taxon>
        <taxon>Fungi</taxon>
        <taxon>Dikarya</taxon>
        <taxon>Basidiomycota</taxon>
        <taxon>Agaricomycotina</taxon>
        <taxon>Dacrymycetes</taxon>
        <taxon>Dacrymycetales</taxon>
        <taxon>Dacrymycetaceae</taxon>
        <taxon>Calocera</taxon>
    </lineage>
</organism>
<evidence type="ECO:0000256" key="3">
    <source>
        <dbReference type="ARBA" id="ARBA00023274"/>
    </source>
</evidence>
<keyword evidence="2 6" id="KW-0689">Ribosomal protein</keyword>
<dbReference type="Proteomes" id="UP000076842">
    <property type="component" value="Unassembled WGS sequence"/>
</dbReference>
<dbReference type="InterPro" id="IPR002672">
    <property type="entry name" value="Ribosomal_eL28"/>
</dbReference>
<proteinExistence type="inferred from homology"/>